<comment type="similarity">
    <text evidence="5">Belongs to the class I-like SAM-binding methyltransferase superfamily. RsmB/NOP family.</text>
</comment>
<dbReference type="InterPro" id="IPR049560">
    <property type="entry name" value="MeTrfase_RsmB-F_NOP2_cat"/>
</dbReference>
<reference evidence="7" key="2">
    <citation type="journal article" date="2021" name="PeerJ">
        <title>Extensive microbial diversity within the chicken gut microbiome revealed by metagenomics and culture.</title>
        <authorList>
            <person name="Gilroy R."/>
            <person name="Ravi A."/>
            <person name="Getino M."/>
            <person name="Pursley I."/>
            <person name="Horton D.L."/>
            <person name="Alikhan N.F."/>
            <person name="Baker D."/>
            <person name="Gharbi K."/>
            <person name="Hall N."/>
            <person name="Watson M."/>
            <person name="Adriaenssens E.M."/>
            <person name="Foster-Nyarko E."/>
            <person name="Jarju S."/>
            <person name="Secka A."/>
            <person name="Antonio M."/>
            <person name="Oren A."/>
            <person name="Chaudhuri R.R."/>
            <person name="La Ragione R."/>
            <person name="Hildebrand F."/>
            <person name="Pallen M.J."/>
        </authorList>
    </citation>
    <scope>NUCLEOTIDE SEQUENCE</scope>
    <source>
        <strain evidence="7">1748</strain>
    </source>
</reference>
<dbReference type="PANTHER" id="PTHR22807:SF30">
    <property type="entry name" value="28S RRNA (CYTOSINE(4447)-C(5))-METHYLTRANSFERASE-RELATED"/>
    <property type="match status" value="1"/>
</dbReference>
<keyword evidence="3 5" id="KW-0949">S-adenosyl-L-methionine</keyword>
<sequence length="410" mass="46423">MKELLNRLQQEYPSHIVDILIRAINSEEVFKGFIKNSFVKDEDLSSIPGIEKENNIYRYSPSYKIGKSILHEIGGIYAMDPSAIKAVELFSSTKKEYILDLCAAPGGKTIAQAIINPNSFIVSNDRSKSRAHELAKNIERMKLANVGVTNVEPSFFLKNFQGFFDRVILDAPCSGSGMVRKSSSVAADFSLEKVNRLIPTQKELLNIASKLVKTGGEIDYLTCSFLKEEDEEQIENFLISNAEFSKIESQTDASIYSTDNSSLHFFPILFKGEGMFLSRLKKNGGIIANNEESFLYRIKIKNQEHIVTTKNSVLLSLPYLHLGCHVYELQDFAKCEFYNEYAYFASEVPSYEVNKEEAVKFIRGEEISCPNNLTGLVKLTYLNIPFSFGKFNRGKIKNYYPKGLRKNLDD</sequence>
<evidence type="ECO:0000256" key="4">
    <source>
        <dbReference type="ARBA" id="ARBA00022884"/>
    </source>
</evidence>
<dbReference type="AlphaFoldDB" id="A0A9D9D8F2"/>
<dbReference type="InterPro" id="IPR029063">
    <property type="entry name" value="SAM-dependent_MTases_sf"/>
</dbReference>
<reference evidence="7" key="1">
    <citation type="submission" date="2020-10" db="EMBL/GenBank/DDBJ databases">
        <authorList>
            <person name="Gilroy R."/>
        </authorList>
    </citation>
    <scope>NUCLEOTIDE SEQUENCE</scope>
    <source>
        <strain evidence="7">1748</strain>
    </source>
</reference>
<dbReference type="SUPFAM" id="SSF53335">
    <property type="entry name" value="S-adenosyl-L-methionine-dependent methyltransferases"/>
    <property type="match status" value="1"/>
</dbReference>
<dbReference type="Pfam" id="PF13636">
    <property type="entry name" value="Methyltranf_PUA"/>
    <property type="match status" value="1"/>
</dbReference>
<feature type="binding site" evidence="5">
    <location>
        <begin position="102"/>
        <end position="108"/>
    </location>
    <ligand>
        <name>S-adenosyl-L-methionine</name>
        <dbReference type="ChEBI" id="CHEBI:59789"/>
    </ligand>
</feature>
<gene>
    <name evidence="7" type="ORF">IAC78_03025</name>
</gene>
<organism evidence="7 8">
    <name type="scientific">Candidatus Scatoplasma merdavium</name>
    <dbReference type="NCBI Taxonomy" id="2840932"/>
    <lineage>
        <taxon>Bacteria</taxon>
        <taxon>Bacillati</taxon>
        <taxon>Bacillota</taxon>
        <taxon>Bacilli</taxon>
        <taxon>Bacillales</taxon>
        <taxon>Candidatus Scatoplasma</taxon>
    </lineage>
</organism>
<keyword evidence="4 5" id="KW-0694">RNA-binding</keyword>
<dbReference type="EMBL" id="JADING010000087">
    <property type="protein sequence ID" value="MBO8414433.1"/>
    <property type="molecule type" value="Genomic_DNA"/>
</dbReference>
<dbReference type="InterPro" id="IPR001678">
    <property type="entry name" value="MeTrfase_RsmB-F_NOP2_dom"/>
</dbReference>
<evidence type="ECO:0000259" key="6">
    <source>
        <dbReference type="PROSITE" id="PS51686"/>
    </source>
</evidence>
<dbReference type="GO" id="GO:0008173">
    <property type="term" value="F:RNA methyltransferase activity"/>
    <property type="evidence" value="ECO:0007669"/>
    <property type="project" value="InterPro"/>
</dbReference>
<name>A0A9D9D8F2_9BACL</name>
<dbReference type="GO" id="GO:0001510">
    <property type="term" value="P:RNA methylation"/>
    <property type="evidence" value="ECO:0007669"/>
    <property type="project" value="InterPro"/>
</dbReference>
<dbReference type="PANTHER" id="PTHR22807">
    <property type="entry name" value="NOP2 YEAST -RELATED NOL1/NOP2/FMU SUN DOMAIN-CONTAINING"/>
    <property type="match status" value="1"/>
</dbReference>
<dbReference type="PROSITE" id="PS51686">
    <property type="entry name" value="SAM_MT_RSMB_NOP"/>
    <property type="match status" value="1"/>
</dbReference>
<dbReference type="Gene3D" id="2.30.130.60">
    <property type="match status" value="1"/>
</dbReference>
<dbReference type="Gene3D" id="3.40.50.150">
    <property type="entry name" value="Vaccinia Virus protein VP39"/>
    <property type="match status" value="1"/>
</dbReference>
<proteinExistence type="inferred from homology"/>
<feature type="binding site" evidence="5">
    <location>
        <position position="170"/>
    </location>
    <ligand>
        <name>S-adenosyl-L-methionine</name>
        <dbReference type="ChEBI" id="CHEBI:59789"/>
    </ligand>
</feature>
<evidence type="ECO:0000256" key="5">
    <source>
        <dbReference type="PROSITE-ProRule" id="PRU01023"/>
    </source>
</evidence>
<comment type="caution">
    <text evidence="5">Lacks conserved residue(s) required for the propagation of feature annotation.</text>
</comment>
<feature type="active site" description="Nucleophile" evidence="5">
    <location>
        <position position="223"/>
    </location>
</feature>
<protein>
    <recommendedName>
        <fullName evidence="6">SAM-dependent MTase RsmB/NOP-type domain-containing protein</fullName>
    </recommendedName>
</protein>
<evidence type="ECO:0000256" key="1">
    <source>
        <dbReference type="ARBA" id="ARBA00022603"/>
    </source>
</evidence>
<dbReference type="PRINTS" id="PR02008">
    <property type="entry name" value="RCMTFAMILY"/>
</dbReference>
<comment type="caution">
    <text evidence="7">The sequence shown here is derived from an EMBL/GenBank/DDBJ whole genome shotgun (WGS) entry which is preliminary data.</text>
</comment>
<evidence type="ECO:0000256" key="2">
    <source>
        <dbReference type="ARBA" id="ARBA00022679"/>
    </source>
</evidence>
<feature type="domain" description="SAM-dependent MTase RsmB/NOP-type" evidence="6">
    <location>
        <begin position="5"/>
        <end position="283"/>
    </location>
</feature>
<dbReference type="InterPro" id="IPR023267">
    <property type="entry name" value="RCMT"/>
</dbReference>
<keyword evidence="2 5" id="KW-0808">Transferase</keyword>
<keyword evidence="1 5" id="KW-0489">Methyltransferase</keyword>
<dbReference type="Pfam" id="PF01189">
    <property type="entry name" value="Methyltr_RsmB-F"/>
    <property type="match status" value="1"/>
</dbReference>
<dbReference type="GO" id="GO:0003723">
    <property type="term" value="F:RNA binding"/>
    <property type="evidence" value="ECO:0007669"/>
    <property type="project" value="UniProtKB-UniRule"/>
</dbReference>
<dbReference type="InterPro" id="IPR027391">
    <property type="entry name" value="Nol1_Nop2_Fmu_2"/>
</dbReference>
<evidence type="ECO:0000313" key="7">
    <source>
        <dbReference type="EMBL" id="MBO8414433.1"/>
    </source>
</evidence>
<evidence type="ECO:0000256" key="3">
    <source>
        <dbReference type="ARBA" id="ARBA00022691"/>
    </source>
</evidence>
<feature type="binding site" evidence="5">
    <location>
        <position position="125"/>
    </location>
    <ligand>
        <name>S-adenosyl-L-methionine</name>
        <dbReference type="ChEBI" id="CHEBI:59789"/>
    </ligand>
</feature>
<accession>A0A9D9D8F2</accession>
<evidence type="ECO:0000313" key="8">
    <source>
        <dbReference type="Proteomes" id="UP000823629"/>
    </source>
</evidence>
<dbReference type="Proteomes" id="UP000823629">
    <property type="component" value="Unassembled WGS sequence"/>
</dbReference>